<dbReference type="EMBL" id="CAMPGE010013142">
    <property type="protein sequence ID" value="CAI2371887.1"/>
    <property type="molecule type" value="Genomic_DNA"/>
</dbReference>
<gene>
    <name evidence="2" type="ORF">ECRASSUSDP1_LOCUS13212</name>
</gene>
<feature type="region of interest" description="Disordered" evidence="1">
    <location>
        <begin position="54"/>
        <end position="74"/>
    </location>
</feature>
<keyword evidence="3" id="KW-1185">Reference proteome</keyword>
<protein>
    <submittedName>
        <fullName evidence="2">Uncharacterized protein</fullName>
    </submittedName>
</protein>
<sequence>MRIEASFRLKEFNKINKSHLCKECNKVIPLHENTKAIRRMRFHKKCFDNSAYKDLNSQSSKSLNPKGRGRSKGS</sequence>
<evidence type="ECO:0000256" key="1">
    <source>
        <dbReference type="SAM" id="MobiDB-lite"/>
    </source>
</evidence>
<dbReference type="AlphaFoldDB" id="A0AAD1URJ5"/>
<organism evidence="2 3">
    <name type="scientific">Euplotes crassus</name>
    <dbReference type="NCBI Taxonomy" id="5936"/>
    <lineage>
        <taxon>Eukaryota</taxon>
        <taxon>Sar</taxon>
        <taxon>Alveolata</taxon>
        <taxon>Ciliophora</taxon>
        <taxon>Intramacronucleata</taxon>
        <taxon>Spirotrichea</taxon>
        <taxon>Hypotrichia</taxon>
        <taxon>Euplotida</taxon>
        <taxon>Euplotidae</taxon>
        <taxon>Moneuplotes</taxon>
    </lineage>
</organism>
<reference evidence="2" key="1">
    <citation type="submission" date="2023-07" db="EMBL/GenBank/DDBJ databases">
        <authorList>
            <consortium name="AG Swart"/>
            <person name="Singh M."/>
            <person name="Singh A."/>
            <person name="Seah K."/>
            <person name="Emmerich C."/>
        </authorList>
    </citation>
    <scope>NUCLEOTIDE SEQUENCE</scope>
    <source>
        <strain evidence="2">DP1</strain>
    </source>
</reference>
<name>A0AAD1URJ5_EUPCR</name>
<evidence type="ECO:0000313" key="3">
    <source>
        <dbReference type="Proteomes" id="UP001295684"/>
    </source>
</evidence>
<comment type="caution">
    <text evidence="2">The sequence shown here is derived from an EMBL/GenBank/DDBJ whole genome shotgun (WGS) entry which is preliminary data.</text>
</comment>
<evidence type="ECO:0000313" key="2">
    <source>
        <dbReference type="EMBL" id="CAI2371887.1"/>
    </source>
</evidence>
<accession>A0AAD1URJ5</accession>
<proteinExistence type="predicted"/>
<dbReference type="Proteomes" id="UP001295684">
    <property type="component" value="Unassembled WGS sequence"/>
</dbReference>